<dbReference type="AlphaFoldDB" id="A0A0R2DDA7"/>
<dbReference type="InterPro" id="IPR029052">
    <property type="entry name" value="Metallo-depent_PP-like"/>
</dbReference>
<dbReference type="InterPro" id="IPR041802">
    <property type="entry name" value="MPP_YfcE"/>
</dbReference>
<comment type="caution">
    <text evidence="6">The sequence shown here is derived from an EMBL/GenBank/DDBJ whole genome shotgun (WGS) entry which is preliminary data.</text>
</comment>
<gene>
    <name evidence="6" type="ORF">FD13_GL000468</name>
</gene>
<dbReference type="GO" id="GO:0046872">
    <property type="term" value="F:metal ion binding"/>
    <property type="evidence" value="ECO:0007669"/>
    <property type="project" value="UniProtKB-KW"/>
</dbReference>
<evidence type="ECO:0000259" key="5">
    <source>
        <dbReference type="Pfam" id="PF12850"/>
    </source>
</evidence>
<keyword evidence="3" id="KW-0378">Hydrolase</keyword>
<evidence type="ECO:0000313" key="6">
    <source>
        <dbReference type="EMBL" id="KRN01881.1"/>
    </source>
</evidence>
<dbReference type="STRING" id="1423803.FD13_GL000468"/>
<comment type="cofactor">
    <cofactor evidence="4">
        <name>a divalent metal cation</name>
        <dbReference type="ChEBI" id="CHEBI:60240"/>
    </cofactor>
</comment>
<evidence type="ECO:0000256" key="1">
    <source>
        <dbReference type="ARBA" id="ARBA00008950"/>
    </source>
</evidence>
<dbReference type="PATRIC" id="fig|1423803.3.peg.464"/>
<dbReference type="PANTHER" id="PTHR11124">
    <property type="entry name" value="VACUOLAR SORTING PROTEIN VPS29"/>
    <property type="match status" value="1"/>
</dbReference>
<keyword evidence="7" id="KW-1185">Reference proteome</keyword>
<name>A0A0R2DDA7_9LACO</name>
<proteinExistence type="inferred from homology"/>
<keyword evidence="2 4" id="KW-0479">Metal-binding</keyword>
<protein>
    <recommendedName>
        <fullName evidence="4">Phosphoesterase</fullName>
        <ecNumber evidence="4">3.1.4.-</ecNumber>
    </recommendedName>
</protein>
<dbReference type="CDD" id="cd00841">
    <property type="entry name" value="MPP_YfcE"/>
    <property type="match status" value="1"/>
</dbReference>
<evidence type="ECO:0000256" key="4">
    <source>
        <dbReference type="RuleBase" id="RU362039"/>
    </source>
</evidence>
<evidence type="ECO:0000256" key="3">
    <source>
        <dbReference type="ARBA" id="ARBA00022801"/>
    </source>
</evidence>
<organism evidence="6 7">
    <name type="scientific">Levilactobacillus senmaizukei DSM 21775 = NBRC 103853</name>
    <dbReference type="NCBI Taxonomy" id="1423803"/>
    <lineage>
        <taxon>Bacteria</taxon>
        <taxon>Bacillati</taxon>
        <taxon>Bacillota</taxon>
        <taxon>Bacilli</taxon>
        <taxon>Lactobacillales</taxon>
        <taxon>Lactobacillaceae</taxon>
        <taxon>Levilactobacillus</taxon>
    </lineage>
</organism>
<comment type="similarity">
    <text evidence="1 4">Belongs to the metallophosphoesterase superfamily. YfcE family.</text>
</comment>
<dbReference type="InterPro" id="IPR000979">
    <property type="entry name" value="Phosphodiesterase_MJ0936/Vps29"/>
</dbReference>
<dbReference type="NCBIfam" id="TIGR00040">
    <property type="entry name" value="yfcE"/>
    <property type="match status" value="1"/>
</dbReference>
<dbReference type="EMBL" id="AYZH01000013">
    <property type="protein sequence ID" value="KRN01881.1"/>
    <property type="molecule type" value="Genomic_DNA"/>
</dbReference>
<feature type="domain" description="Calcineurin-like phosphoesterase" evidence="5">
    <location>
        <begin position="5"/>
        <end position="147"/>
    </location>
</feature>
<dbReference type="Pfam" id="PF12850">
    <property type="entry name" value="Metallophos_2"/>
    <property type="match status" value="1"/>
</dbReference>
<sequence>MSKWLVISDNHGDVDILSKMQTVLQPDVVFHCGDSEMAHDDPWFKGVYAVQGNMDYDSEFPLVETPTIDGLKVLLTHGHYDAVHWDLTKLSLHADEEQADVVFFGHTHELAVEVTGGHLFVNPGSISQPRGEFRRLGGTCALLTVDDQQVKVQYYTRDGQPVPDLAFVYQRSQF</sequence>
<reference evidence="6 7" key="1">
    <citation type="journal article" date="2015" name="Genome Announc.">
        <title>Expanding the biotechnology potential of lactobacilli through comparative genomics of 213 strains and associated genera.</title>
        <authorList>
            <person name="Sun Z."/>
            <person name="Harris H.M."/>
            <person name="McCann A."/>
            <person name="Guo C."/>
            <person name="Argimon S."/>
            <person name="Zhang W."/>
            <person name="Yang X."/>
            <person name="Jeffery I.B."/>
            <person name="Cooney J.C."/>
            <person name="Kagawa T.F."/>
            <person name="Liu W."/>
            <person name="Song Y."/>
            <person name="Salvetti E."/>
            <person name="Wrobel A."/>
            <person name="Rasinkangas P."/>
            <person name="Parkhill J."/>
            <person name="Rea M.C."/>
            <person name="O'Sullivan O."/>
            <person name="Ritari J."/>
            <person name="Douillard F.P."/>
            <person name="Paul Ross R."/>
            <person name="Yang R."/>
            <person name="Briner A.E."/>
            <person name="Felis G.E."/>
            <person name="de Vos W.M."/>
            <person name="Barrangou R."/>
            <person name="Klaenhammer T.R."/>
            <person name="Caufield P.W."/>
            <person name="Cui Y."/>
            <person name="Zhang H."/>
            <person name="O'Toole P.W."/>
        </authorList>
    </citation>
    <scope>NUCLEOTIDE SEQUENCE [LARGE SCALE GENOMIC DNA]</scope>
    <source>
        <strain evidence="6 7">DSM 21775</strain>
    </source>
</reference>
<evidence type="ECO:0000313" key="7">
    <source>
        <dbReference type="Proteomes" id="UP000051589"/>
    </source>
</evidence>
<dbReference type="InterPro" id="IPR024654">
    <property type="entry name" value="Calcineurin-like_PHP_lpxH"/>
</dbReference>
<accession>A0A0R2DDA7</accession>
<dbReference type="Gene3D" id="3.60.21.10">
    <property type="match status" value="1"/>
</dbReference>
<dbReference type="InterPro" id="IPR020935">
    <property type="entry name" value="PdiEstase_YfcE_CS"/>
</dbReference>
<dbReference type="PROSITE" id="PS01269">
    <property type="entry name" value="UPF0025"/>
    <property type="match status" value="1"/>
</dbReference>
<dbReference type="OrthoDB" id="9800565at2"/>
<dbReference type="RefSeq" id="WP_061776733.1">
    <property type="nucleotide sequence ID" value="NZ_AYZH01000013.1"/>
</dbReference>
<dbReference type="GO" id="GO:0016787">
    <property type="term" value="F:hydrolase activity"/>
    <property type="evidence" value="ECO:0007669"/>
    <property type="project" value="UniProtKB-UniRule"/>
</dbReference>
<evidence type="ECO:0000256" key="2">
    <source>
        <dbReference type="ARBA" id="ARBA00022723"/>
    </source>
</evidence>
<dbReference type="SUPFAM" id="SSF56300">
    <property type="entry name" value="Metallo-dependent phosphatases"/>
    <property type="match status" value="1"/>
</dbReference>
<dbReference type="Proteomes" id="UP000051589">
    <property type="component" value="Unassembled WGS sequence"/>
</dbReference>
<dbReference type="EC" id="3.1.4.-" evidence="4"/>